<dbReference type="AlphaFoldDB" id="A0A2A6C6H6"/>
<accession>A0A2A6C6H6</accession>
<name>A0A2A6C6H6_PRIPA</name>
<organism evidence="1 2">
    <name type="scientific">Pristionchus pacificus</name>
    <name type="common">Parasitic nematode worm</name>
    <dbReference type="NCBI Taxonomy" id="54126"/>
    <lineage>
        <taxon>Eukaryota</taxon>
        <taxon>Metazoa</taxon>
        <taxon>Ecdysozoa</taxon>
        <taxon>Nematoda</taxon>
        <taxon>Chromadorea</taxon>
        <taxon>Rhabditida</taxon>
        <taxon>Rhabditina</taxon>
        <taxon>Diplogasteromorpha</taxon>
        <taxon>Diplogasteroidea</taxon>
        <taxon>Neodiplogasteridae</taxon>
        <taxon>Pristionchus</taxon>
    </lineage>
</organism>
<protein>
    <submittedName>
        <fullName evidence="1">Uncharacterized protein</fullName>
    </submittedName>
</protein>
<keyword evidence="2" id="KW-1185">Reference proteome</keyword>
<reference evidence="1" key="2">
    <citation type="submission" date="2022-06" db="UniProtKB">
        <authorList>
            <consortium name="EnsemblMetazoa"/>
        </authorList>
    </citation>
    <scope>IDENTIFICATION</scope>
    <source>
        <strain evidence="1">PS312</strain>
    </source>
</reference>
<evidence type="ECO:0000313" key="2">
    <source>
        <dbReference type="Proteomes" id="UP000005239"/>
    </source>
</evidence>
<evidence type="ECO:0000313" key="1">
    <source>
        <dbReference type="EnsemblMetazoa" id="PPA35026.1"/>
    </source>
</evidence>
<dbReference type="OrthoDB" id="5873437at2759"/>
<accession>A0A8R1UR59</accession>
<gene>
    <name evidence="1" type="primary">WBGene00273395</name>
</gene>
<dbReference type="Proteomes" id="UP000005239">
    <property type="component" value="Unassembled WGS sequence"/>
</dbReference>
<sequence length="468" mass="53684">MVAASANGMGTLECPQKTSRKASRPKELAAHIEHAERLREQFLNSVEIRRQWHRRAAVCVRFRQIRRGLAQLKNLDSLKMCFWGFSRALMMIRILIFHIEPSLAPDDVTSKTRIEIFELCQVLSDSNANVLIYQFAPLYYKSAVVTLPFPPHVISLTSLYSLSFLMKFTNPSVNCPQHALLVMMPFHKSSSSSSFIQLQWGSYRKETIQIIFLISFLSLISGTAPSAWKHSLITPIGSKQVSPRYSINSTVLPLENNVRDLGAQVRSDLKNSSSIKMLAQKAISKMFLLLKALPFNCPSILIRSYKAYVLPLLDFASPFWNPHYTSDIAILEKVQHTFTRQLFYRCFPSPDYPLSLPSYSDRIKTLGLRALTERRVIGDLCMTHMIMNGFTIIPRSLFYVYKPLRDRTSSFGINIELTTSTPRYHSFPVRTSRWYSQLPDSIRTAPNIRMFKRRLENHPIISHLAKLT</sequence>
<dbReference type="EnsemblMetazoa" id="PPA35026.1">
    <property type="protein sequence ID" value="PPA35026.1"/>
    <property type="gene ID" value="WBGene00273395"/>
</dbReference>
<proteinExistence type="predicted"/>
<dbReference type="PANTHER" id="PTHR47510:SF3">
    <property type="entry name" value="ENDO_EXONUCLEASE_PHOSPHATASE DOMAIN-CONTAINING PROTEIN"/>
    <property type="match status" value="1"/>
</dbReference>
<reference evidence="2" key="1">
    <citation type="journal article" date="2008" name="Nat. Genet.">
        <title>The Pristionchus pacificus genome provides a unique perspective on nematode lifestyle and parasitism.</title>
        <authorList>
            <person name="Dieterich C."/>
            <person name="Clifton S.W."/>
            <person name="Schuster L.N."/>
            <person name="Chinwalla A."/>
            <person name="Delehaunty K."/>
            <person name="Dinkelacker I."/>
            <person name="Fulton L."/>
            <person name="Fulton R."/>
            <person name="Godfrey J."/>
            <person name="Minx P."/>
            <person name="Mitreva M."/>
            <person name="Roeseler W."/>
            <person name="Tian H."/>
            <person name="Witte H."/>
            <person name="Yang S.P."/>
            <person name="Wilson R.K."/>
            <person name="Sommer R.J."/>
        </authorList>
    </citation>
    <scope>NUCLEOTIDE SEQUENCE [LARGE SCALE GENOMIC DNA]</scope>
    <source>
        <strain evidence="2">PS312</strain>
    </source>
</reference>
<dbReference type="PANTHER" id="PTHR47510">
    <property type="entry name" value="REVERSE TRANSCRIPTASE DOMAIN-CONTAINING PROTEIN"/>
    <property type="match status" value="1"/>
</dbReference>
<dbReference type="PRINTS" id="PR01345">
    <property type="entry name" value="CERVTRCPTASE"/>
</dbReference>